<evidence type="ECO:0000256" key="3">
    <source>
        <dbReference type="ARBA" id="ARBA00022603"/>
    </source>
</evidence>
<dbReference type="HAMAP" id="MF_01500">
    <property type="entry name" value="MtrG"/>
    <property type="match status" value="1"/>
</dbReference>
<name>A0A7Z7AV97_9EURY</name>
<keyword evidence="9 10" id="KW-0472">Membrane</keyword>
<feature type="transmembrane region" description="Helical" evidence="10">
    <location>
        <begin position="53"/>
        <end position="76"/>
    </location>
</feature>
<comment type="caution">
    <text evidence="11">The sequence shown here is derived from an EMBL/GenBank/DDBJ whole genome shotgun (WGS) entry which is preliminary data.</text>
</comment>
<dbReference type="OrthoDB" id="147532at2157"/>
<protein>
    <recommendedName>
        <fullName evidence="10">Tetrahydromethanopterin S-methyltransferase subunit G</fullName>
        <ecNumber evidence="10">7.2.1.4</ecNumber>
    </recommendedName>
    <alternativeName>
        <fullName evidence="10">N5-methyltetrahydromethanopterin--coenzyme M methyltransferase subunit G</fullName>
    </alternativeName>
</protein>
<evidence type="ECO:0000256" key="9">
    <source>
        <dbReference type="ARBA" id="ARBA00023136"/>
    </source>
</evidence>
<keyword evidence="2 10" id="KW-0554">One-carbon metabolism</keyword>
<comment type="subunit">
    <text evidence="10">The complex is composed of 8 subunits; MtrA, MtrB, MtrC, MtrD, MtrE, MtrF, MtrG and MtrH.</text>
</comment>
<keyword evidence="8 10" id="KW-0484">Methanogenesis</keyword>
<comment type="subcellular location">
    <subcellularLocation>
        <location evidence="10">Cell membrane</location>
        <topology evidence="10">Single-pass membrane protein</topology>
    </subcellularLocation>
</comment>
<dbReference type="InterPro" id="IPR005866">
    <property type="entry name" value="THM_MeTrfase_su_G"/>
</dbReference>
<evidence type="ECO:0000256" key="8">
    <source>
        <dbReference type="ARBA" id="ARBA00022994"/>
    </source>
</evidence>
<evidence type="ECO:0000313" key="12">
    <source>
        <dbReference type="Proteomes" id="UP000199259"/>
    </source>
</evidence>
<gene>
    <name evidence="10" type="primary">mtrG</name>
    <name evidence="11" type="ORF">SAMN04488589_0803</name>
</gene>
<keyword evidence="6 10" id="KW-1278">Translocase</keyword>
<dbReference type="GO" id="GO:0030269">
    <property type="term" value="F:tetrahydromethanopterin S-methyltransferase activity"/>
    <property type="evidence" value="ECO:0007669"/>
    <property type="project" value="UniProtKB-UniRule"/>
</dbReference>
<keyword evidence="5 10" id="KW-0812">Transmembrane</keyword>
<comment type="pathway">
    <text evidence="10">One-carbon metabolism; methanogenesis from CO(2); methyl-coenzyme M from 5,10-methylene-5,6,7,8-tetrahydromethanopterin: step 2/2.</text>
</comment>
<proteinExistence type="inferred from homology"/>
<dbReference type="UniPathway" id="UPA00640">
    <property type="reaction ID" value="UER00698"/>
</dbReference>
<dbReference type="GO" id="GO:0032259">
    <property type="term" value="P:methylation"/>
    <property type="evidence" value="ECO:0007669"/>
    <property type="project" value="UniProtKB-KW"/>
</dbReference>
<dbReference type="RefSeq" id="WP_091708900.1">
    <property type="nucleotide sequence ID" value="NZ_FNCA01000002.1"/>
</dbReference>
<sequence>MTEDRSDRVPSVVTDPEDFQAVLDKLNKIDEKIEFVNSEVAQRIGKKVGRDIGILYGAVAGIIIFLLYVLFLAPMLGI</sequence>
<evidence type="ECO:0000256" key="1">
    <source>
        <dbReference type="ARBA" id="ARBA00022475"/>
    </source>
</evidence>
<comment type="catalytic activity">
    <reaction evidence="10">
        <text>5-methyl-5,6,7,8-tetrahydromethanopterin + coenzyme M + 2 Na(+)(in) = 5,6,7,8-tetrahydromethanopterin + methyl-coenzyme M + 2 Na(+)(out)</text>
        <dbReference type="Rhea" id="RHEA:53492"/>
        <dbReference type="ChEBI" id="CHEBI:29101"/>
        <dbReference type="ChEBI" id="CHEBI:58103"/>
        <dbReference type="ChEBI" id="CHEBI:58116"/>
        <dbReference type="ChEBI" id="CHEBI:58286"/>
        <dbReference type="ChEBI" id="CHEBI:58319"/>
        <dbReference type="EC" id="7.2.1.4"/>
    </reaction>
</comment>
<dbReference type="Proteomes" id="UP000199259">
    <property type="component" value="Unassembled WGS sequence"/>
</dbReference>
<evidence type="ECO:0000256" key="10">
    <source>
        <dbReference type="HAMAP-Rule" id="MF_01500"/>
    </source>
</evidence>
<keyword evidence="4 10" id="KW-0808">Transferase</keyword>
<dbReference type="GO" id="GO:0005886">
    <property type="term" value="C:plasma membrane"/>
    <property type="evidence" value="ECO:0007669"/>
    <property type="project" value="UniProtKB-SubCell"/>
</dbReference>
<comment type="similarity">
    <text evidence="10">Belongs to the MtrG family.</text>
</comment>
<evidence type="ECO:0000256" key="5">
    <source>
        <dbReference type="ARBA" id="ARBA00022692"/>
    </source>
</evidence>
<evidence type="ECO:0000256" key="4">
    <source>
        <dbReference type="ARBA" id="ARBA00022679"/>
    </source>
</evidence>
<keyword evidence="7 10" id="KW-1133">Transmembrane helix</keyword>
<comment type="function">
    <text evidence="10">Part of a complex that catalyzes the formation of methyl-coenzyme M and tetrahydromethanopterin from coenzyme M and methyl-tetrahydromethanopterin. This is an energy-conserving, sodium-ion translocating step.</text>
</comment>
<dbReference type="EC" id="7.2.1.4" evidence="10"/>
<organism evidence="11 12">
    <name type="scientific">Methanolobus vulcani</name>
    <dbReference type="NCBI Taxonomy" id="38026"/>
    <lineage>
        <taxon>Archaea</taxon>
        <taxon>Methanobacteriati</taxon>
        <taxon>Methanobacteriota</taxon>
        <taxon>Stenosarchaea group</taxon>
        <taxon>Methanomicrobia</taxon>
        <taxon>Methanosarcinales</taxon>
        <taxon>Methanosarcinaceae</taxon>
        <taxon>Methanolobus</taxon>
    </lineage>
</organism>
<dbReference type="NCBIfam" id="TIGR01149">
    <property type="entry name" value="mtrG"/>
    <property type="match status" value="1"/>
</dbReference>
<keyword evidence="1 10" id="KW-1003">Cell membrane</keyword>
<dbReference type="PIRSF" id="PIRSF006500">
    <property type="entry name" value="MtrG"/>
    <property type="match status" value="1"/>
</dbReference>
<reference evidence="11 12" key="1">
    <citation type="submission" date="2016-10" db="EMBL/GenBank/DDBJ databases">
        <authorList>
            <person name="Varghese N."/>
            <person name="Submissions S."/>
        </authorList>
    </citation>
    <scope>NUCLEOTIDE SEQUENCE [LARGE SCALE GENOMIC DNA]</scope>
    <source>
        <strain evidence="11 12">PL 12/M</strain>
    </source>
</reference>
<dbReference type="Pfam" id="PF04210">
    <property type="entry name" value="MtrG"/>
    <property type="match status" value="1"/>
</dbReference>
<dbReference type="AlphaFoldDB" id="A0A7Z7AV97"/>
<evidence type="ECO:0000313" key="11">
    <source>
        <dbReference type="EMBL" id="SDF53193.1"/>
    </source>
</evidence>
<keyword evidence="3 10" id="KW-0489">Methyltransferase</keyword>
<evidence type="ECO:0000256" key="7">
    <source>
        <dbReference type="ARBA" id="ARBA00022989"/>
    </source>
</evidence>
<keyword evidence="12" id="KW-1185">Reference proteome</keyword>
<evidence type="ECO:0000256" key="6">
    <source>
        <dbReference type="ARBA" id="ARBA00022967"/>
    </source>
</evidence>
<evidence type="ECO:0000256" key="2">
    <source>
        <dbReference type="ARBA" id="ARBA00022563"/>
    </source>
</evidence>
<accession>A0A7Z7AV97</accession>
<dbReference type="GO" id="GO:0019386">
    <property type="term" value="P:methanogenesis, from carbon dioxide"/>
    <property type="evidence" value="ECO:0007669"/>
    <property type="project" value="UniProtKB-UniRule"/>
</dbReference>
<dbReference type="GO" id="GO:0006730">
    <property type="term" value="P:one-carbon metabolic process"/>
    <property type="evidence" value="ECO:0007669"/>
    <property type="project" value="UniProtKB-UniRule"/>
</dbReference>
<dbReference type="EMBL" id="FNCA01000002">
    <property type="protein sequence ID" value="SDF53193.1"/>
    <property type="molecule type" value="Genomic_DNA"/>
</dbReference>